<dbReference type="PANTHER" id="PTHR30050:SF4">
    <property type="entry name" value="ATP-BINDING PROTEIN RV3427C IN INSERTION SEQUENCE-RELATED"/>
    <property type="match status" value="1"/>
</dbReference>
<reference evidence="6" key="2">
    <citation type="journal article" date="2014" name="ISME J.">
        <title>Microbial stratification in low pH oxic and suboxic macroscopic growths along an acid mine drainage.</title>
        <authorList>
            <person name="Mendez-Garcia C."/>
            <person name="Mesa V."/>
            <person name="Sprenger R.R."/>
            <person name="Richter M."/>
            <person name="Diez M.S."/>
            <person name="Solano J."/>
            <person name="Bargiela R."/>
            <person name="Golyshina O.V."/>
            <person name="Manteca A."/>
            <person name="Ramos J.L."/>
            <person name="Gallego J.R."/>
            <person name="Llorente I."/>
            <person name="Martins Dos Santos V.A."/>
            <person name="Jensen O.N."/>
            <person name="Pelaez A.I."/>
            <person name="Sanchez J."/>
            <person name="Ferrer M."/>
        </authorList>
    </citation>
    <scope>NUCLEOTIDE SEQUENCE</scope>
</reference>
<dbReference type="EMBL" id="AUZY01002668">
    <property type="protein sequence ID" value="EQD71782.1"/>
    <property type="molecule type" value="Genomic_DNA"/>
</dbReference>
<feature type="region of interest" description="Disordered" evidence="4">
    <location>
        <begin position="244"/>
        <end position="271"/>
    </location>
</feature>
<keyword evidence="2" id="KW-0547">Nucleotide-binding</keyword>
<evidence type="ECO:0000256" key="2">
    <source>
        <dbReference type="ARBA" id="ARBA00022741"/>
    </source>
</evidence>
<dbReference type="PANTHER" id="PTHR30050">
    <property type="entry name" value="CHROMOSOMAL REPLICATION INITIATOR PROTEIN DNAA"/>
    <property type="match status" value="1"/>
</dbReference>
<dbReference type="CDD" id="cd00009">
    <property type="entry name" value="AAA"/>
    <property type="match status" value="1"/>
</dbReference>
<organism evidence="6">
    <name type="scientific">mine drainage metagenome</name>
    <dbReference type="NCBI Taxonomy" id="410659"/>
    <lineage>
        <taxon>unclassified sequences</taxon>
        <taxon>metagenomes</taxon>
        <taxon>ecological metagenomes</taxon>
    </lineage>
</organism>
<accession>T1BPL4</accession>
<dbReference type="AlphaFoldDB" id="T1BPL4"/>
<gene>
    <name evidence="6" type="ORF">B1B_04267</name>
</gene>
<proteinExistence type="inferred from homology"/>
<evidence type="ECO:0000313" key="6">
    <source>
        <dbReference type="EMBL" id="EQD71782.1"/>
    </source>
</evidence>
<comment type="similarity">
    <text evidence="1">Belongs to the IS21/IS1162 putative ATP-binding protein family.</text>
</comment>
<dbReference type="InterPro" id="IPR027417">
    <property type="entry name" value="P-loop_NTPase"/>
</dbReference>
<reference evidence="6" key="1">
    <citation type="submission" date="2013-08" db="EMBL/GenBank/DDBJ databases">
        <authorList>
            <person name="Mendez C."/>
            <person name="Richter M."/>
            <person name="Ferrer M."/>
            <person name="Sanchez J."/>
        </authorList>
    </citation>
    <scope>NUCLEOTIDE SEQUENCE</scope>
</reference>
<dbReference type="Pfam" id="PF01695">
    <property type="entry name" value="IstB_IS21"/>
    <property type="match status" value="1"/>
</dbReference>
<protein>
    <submittedName>
        <fullName evidence="6">IstB ATP binding domain-containing protein</fullName>
    </submittedName>
</protein>
<evidence type="ECO:0000256" key="4">
    <source>
        <dbReference type="SAM" id="MobiDB-lite"/>
    </source>
</evidence>
<dbReference type="InterPro" id="IPR047661">
    <property type="entry name" value="IstB"/>
</dbReference>
<name>T1BPL4_9ZZZZ</name>
<keyword evidence="3" id="KW-0067">ATP-binding</keyword>
<dbReference type="NCBIfam" id="NF038214">
    <property type="entry name" value="IS21_help_AAA"/>
    <property type="match status" value="1"/>
</dbReference>
<dbReference type="InterPro" id="IPR003593">
    <property type="entry name" value="AAA+_ATPase"/>
</dbReference>
<dbReference type="InterPro" id="IPR002611">
    <property type="entry name" value="IstB_ATP-bd"/>
</dbReference>
<dbReference type="SMART" id="SM00382">
    <property type="entry name" value="AAA"/>
    <property type="match status" value="1"/>
</dbReference>
<feature type="domain" description="AAA+ ATPase" evidence="5">
    <location>
        <begin position="103"/>
        <end position="238"/>
    </location>
</feature>
<sequence length="271" mass="30673">MKRDYMLYNQTIEGLYALRLPAMANELATQREQASYQALSFEERLGLLVDKELTERENRRLQRYLKQAKLRDAAVVEDIDFHRNRGIERAQILSLAEAGWVKNHHNIIVVGPTGVGKTYLGCALANAAIRRGYSALYLRAPRMLDDLAIARVDGRLQRLMASLARIDVLLLDDFLLRPLSVDQASDILEVIEDRAGLRSTILTSQLGVANWHEAMGDMTIADALLDRLCENAHRVELEGESMRRRVVGSNSTDHRQDQFLIGTTEQETENS</sequence>
<dbReference type="Gene3D" id="3.40.50.300">
    <property type="entry name" value="P-loop containing nucleotide triphosphate hydrolases"/>
    <property type="match status" value="1"/>
</dbReference>
<evidence type="ECO:0000256" key="3">
    <source>
        <dbReference type="ARBA" id="ARBA00022840"/>
    </source>
</evidence>
<comment type="caution">
    <text evidence="6">The sequence shown here is derived from an EMBL/GenBank/DDBJ whole genome shotgun (WGS) entry which is preliminary data.</text>
</comment>
<evidence type="ECO:0000259" key="5">
    <source>
        <dbReference type="SMART" id="SM00382"/>
    </source>
</evidence>
<dbReference type="PIRSF" id="PIRSF003073">
    <property type="entry name" value="DNAC_TnpB_IstB"/>
    <property type="match status" value="1"/>
</dbReference>
<dbReference type="SUPFAM" id="SSF52540">
    <property type="entry name" value="P-loop containing nucleoside triphosphate hydrolases"/>
    <property type="match status" value="1"/>
</dbReference>
<dbReference type="GO" id="GO:0006260">
    <property type="term" value="P:DNA replication"/>
    <property type="evidence" value="ECO:0007669"/>
    <property type="project" value="TreeGrafter"/>
</dbReference>
<evidence type="ECO:0000256" key="1">
    <source>
        <dbReference type="ARBA" id="ARBA00008059"/>
    </source>
</evidence>
<dbReference type="InterPro" id="IPR028350">
    <property type="entry name" value="DNAC/IstB-like"/>
</dbReference>
<dbReference type="GO" id="GO:0005524">
    <property type="term" value="F:ATP binding"/>
    <property type="evidence" value="ECO:0007669"/>
    <property type="project" value="UniProtKB-KW"/>
</dbReference>